<organism evidence="4 5">
    <name type="scientific">Gallaecimonas pentaromativorans</name>
    <dbReference type="NCBI Taxonomy" id="584787"/>
    <lineage>
        <taxon>Bacteria</taxon>
        <taxon>Pseudomonadati</taxon>
        <taxon>Pseudomonadota</taxon>
        <taxon>Gammaproteobacteria</taxon>
        <taxon>Enterobacterales</taxon>
        <taxon>Gallaecimonadaceae</taxon>
        <taxon>Gallaecimonas</taxon>
    </lineage>
</organism>
<dbReference type="FunFam" id="3.40.50.720:FF:000594">
    <property type="entry name" value="Short-chain oxidoreductase"/>
    <property type="match status" value="1"/>
</dbReference>
<keyword evidence="5" id="KW-1185">Reference proteome</keyword>
<dbReference type="Pfam" id="PF00106">
    <property type="entry name" value="adh_short"/>
    <property type="match status" value="1"/>
</dbReference>
<gene>
    <name evidence="4" type="ORF">EDC28_10581</name>
</gene>
<dbReference type="AlphaFoldDB" id="A0A3N1P363"/>
<protein>
    <recommendedName>
        <fullName evidence="3">Probable oxidoreductase</fullName>
    </recommendedName>
</protein>
<evidence type="ECO:0000256" key="2">
    <source>
        <dbReference type="ARBA" id="ARBA00023002"/>
    </source>
</evidence>
<dbReference type="PANTHER" id="PTHR24320">
    <property type="entry name" value="RETINOL DEHYDROGENASE"/>
    <property type="match status" value="1"/>
</dbReference>
<name>A0A3N1P363_9GAMM</name>
<dbReference type="PRINTS" id="PR00081">
    <property type="entry name" value="GDHRDH"/>
</dbReference>
<keyword evidence="2" id="KW-0560">Oxidoreductase</keyword>
<dbReference type="InterPro" id="IPR002347">
    <property type="entry name" value="SDR_fam"/>
</dbReference>
<evidence type="ECO:0000256" key="3">
    <source>
        <dbReference type="ARBA" id="ARBA00071493"/>
    </source>
</evidence>
<dbReference type="InterPro" id="IPR036291">
    <property type="entry name" value="NAD(P)-bd_dom_sf"/>
</dbReference>
<dbReference type="Gene3D" id="3.40.50.720">
    <property type="entry name" value="NAD(P)-binding Rossmann-like Domain"/>
    <property type="match status" value="1"/>
</dbReference>
<comment type="caution">
    <text evidence="4">The sequence shown here is derived from an EMBL/GenBank/DDBJ whole genome shotgun (WGS) entry which is preliminary data.</text>
</comment>
<proteinExistence type="inferred from homology"/>
<dbReference type="PANTHER" id="PTHR24320:SF148">
    <property type="entry name" value="NAD(P)-BINDING ROSSMANN-FOLD SUPERFAMILY PROTEIN"/>
    <property type="match status" value="1"/>
</dbReference>
<sequence>MTTTQQPLHSGFSPWSTSVDVIKGINLVGKVAIVTGGYAGLGLETARTLASAGARVIVPARDMAKARDNIAAIGGGIELAPMDLCDPASISRFAQTFEQSGLALHILVNSAGIMALPTLNRDSRGYELQFSTNHLGHFQLTAALWPALKRAQGARVIAVSSMGHRFSDIDFDDIHFSQRPYDPWVAYGQSKTANALFAKALDQRGQPFSIRAFSVHPGGIITGLAKHMDPERIKAMGFIDAQGNPVINPKLDMKSVPQGAATQIWCAVSPQLQDKGGVYCLDSDIAPLLRAEAKSSVDDFASQSRADRAMGVEPYAVDPQNAEQLWVCSEALTKTTLHD</sequence>
<dbReference type="Proteomes" id="UP000268033">
    <property type="component" value="Unassembled WGS sequence"/>
</dbReference>
<evidence type="ECO:0000313" key="4">
    <source>
        <dbReference type="EMBL" id="ROQ25772.1"/>
    </source>
</evidence>
<evidence type="ECO:0000313" key="5">
    <source>
        <dbReference type="Proteomes" id="UP000268033"/>
    </source>
</evidence>
<dbReference type="GO" id="GO:0016491">
    <property type="term" value="F:oxidoreductase activity"/>
    <property type="evidence" value="ECO:0007669"/>
    <property type="project" value="UniProtKB-KW"/>
</dbReference>
<comment type="similarity">
    <text evidence="1">Belongs to the short-chain dehydrogenases/reductases (SDR) family.</text>
</comment>
<accession>A0A3N1P363</accession>
<dbReference type="RefSeq" id="WP_123421543.1">
    <property type="nucleotide sequence ID" value="NZ_RJUL01000005.1"/>
</dbReference>
<reference evidence="4 5" key="1">
    <citation type="submission" date="2018-11" db="EMBL/GenBank/DDBJ databases">
        <title>Genomic Encyclopedia of Type Strains, Phase IV (KMG-IV): sequencing the most valuable type-strain genomes for metagenomic binning, comparative biology and taxonomic classification.</title>
        <authorList>
            <person name="Goeker M."/>
        </authorList>
    </citation>
    <scope>NUCLEOTIDE SEQUENCE [LARGE SCALE GENOMIC DNA]</scope>
    <source>
        <strain evidence="4 5">DSM 21945</strain>
    </source>
</reference>
<evidence type="ECO:0000256" key="1">
    <source>
        <dbReference type="ARBA" id="ARBA00006484"/>
    </source>
</evidence>
<dbReference type="SUPFAM" id="SSF51735">
    <property type="entry name" value="NAD(P)-binding Rossmann-fold domains"/>
    <property type="match status" value="1"/>
</dbReference>
<dbReference type="EMBL" id="RJUL01000005">
    <property type="protein sequence ID" value="ROQ25772.1"/>
    <property type="molecule type" value="Genomic_DNA"/>
</dbReference>